<comment type="caution">
    <text evidence="1">The sequence shown here is derived from an EMBL/GenBank/DDBJ whole genome shotgun (WGS) entry which is preliminary data.</text>
</comment>
<name>A0AAN9EN92_CROPI</name>
<dbReference type="EMBL" id="JAYWIO010000005">
    <property type="protein sequence ID" value="KAK7260684.1"/>
    <property type="molecule type" value="Genomic_DNA"/>
</dbReference>
<accession>A0AAN9EN92</accession>
<gene>
    <name evidence="1" type="ORF">RIF29_26936</name>
</gene>
<protein>
    <submittedName>
        <fullName evidence="1">Uncharacterized protein</fullName>
    </submittedName>
</protein>
<evidence type="ECO:0000313" key="1">
    <source>
        <dbReference type="EMBL" id="KAK7260684.1"/>
    </source>
</evidence>
<sequence>MHNLCYGWEDAVMRLFYSRETKKRNLLTVEYTRTTTSNQSQTVPRDVSYTSSTPAYMNSKAIHHSHLPQPHFFISHLILPSLSLSSLLITSTPNTSPHNTTT</sequence>
<organism evidence="1 2">
    <name type="scientific">Crotalaria pallida</name>
    <name type="common">Smooth rattlebox</name>
    <name type="synonym">Crotalaria striata</name>
    <dbReference type="NCBI Taxonomy" id="3830"/>
    <lineage>
        <taxon>Eukaryota</taxon>
        <taxon>Viridiplantae</taxon>
        <taxon>Streptophyta</taxon>
        <taxon>Embryophyta</taxon>
        <taxon>Tracheophyta</taxon>
        <taxon>Spermatophyta</taxon>
        <taxon>Magnoliopsida</taxon>
        <taxon>eudicotyledons</taxon>
        <taxon>Gunneridae</taxon>
        <taxon>Pentapetalae</taxon>
        <taxon>rosids</taxon>
        <taxon>fabids</taxon>
        <taxon>Fabales</taxon>
        <taxon>Fabaceae</taxon>
        <taxon>Papilionoideae</taxon>
        <taxon>50 kb inversion clade</taxon>
        <taxon>genistoids sensu lato</taxon>
        <taxon>core genistoids</taxon>
        <taxon>Crotalarieae</taxon>
        <taxon>Crotalaria</taxon>
    </lineage>
</organism>
<keyword evidence="2" id="KW-1185">Reference proteome</keyword>
<dbReference type="AlphaFoldDB" id="A0AAN9EN92"/>
<dbReference type="Proteomes" id="UP001372338">
    <property type="component" value="Unassembled WGS sequence"/>
</dbReference>
<reference evidence="1 2" key="1">
    <citation type="submission" date="2024-01" db="EMBL/GenBank/DDBJ databases">
        <title>The genomes of 5 underutilized Papilionoideae crops provide insights into root nodulation and disease resistanc.</title>
        <authorList>
            <person name="Yuan L."/>
        </authorList>
    </citation>
    <scope>NUCLEOTIDE SEQUENCE [LARGE SCALE GENOMIC DNA]</scope>
    <source>
        <strain evidence="1">ZHUSHIDOU_FW_LH</strain>
        <tissue evidence="1">Leaf</tissue>
    </source>
</reference>
<evidence type="ECO:0000313" key="2">
    <source>
        <dbReference type="Proteomes" id="UP001372338"/>
    </source>
</evidence>
<proteinExistence type="predicted"/>